<feature type="domain" description="FAD-binding" evidence="8">
    <location>
        <begin position="7"/>
        <end position="162"/>
    </location>
</feature>
<dbReference type="PANTHER" id="PTHR47178">
    <property type="entry name" value="MONOOXYGENASE, FAD-BINDING"/>
    <property type="match status" value="1"/>
</dbReference>
<dbReference type="Gene3D" id="3.50.50.60">
    <property type="entry name" value="FAD/NAD(P)-binding domain"/>
    <property type="match status" value="1"/>
</dbReference>
<keyword evidence="7" id="KW-0503">Monooxygenase</keyword>
<dbReference type="OrthoDB" id="47494at2759"/>
<evidence type="ECO:0000313" key="9">
    <source>
        <dbReference type="EMBL" id="PMD51828.1"/>
    </source>
</evidence>
<feature type="domain" description="FAD-binding" evidence="8">
    <location>
        <begin position="307"/>
        <end position="338"/>
    </location>
</feature>
<keyword evidence="5" id="KW-0274">FAD</keyword>
<proteinExistence type="inferred from homology"/>
<keyword evidence="4" id="KW-0285">Flavoprotein</keyword>
<comment type="cofactor">
    <cofactor evidence="1">
        <name>FAD</name>
        <dbReference type="ChEBI" id="CHEBI:57692"/>
    </cofactor>
</comment>
<reference evidence="9 10" key="1">
    <citation type="submission" date="2016-04" db="EMBL/GenBank/DDBJ databases">
        <title>A degradative enzymes factory behind the ericoid mycorrhizal symbiosis.</title>
        <authorList>
            <consortium name="DOE Joint Genome Institute"/>
            <person name="Martino E."/>
            <person name="Morin E."/>
            <person name="Grelet G."/>
            <person name="Kuo A."/>
            <person name="Kohler A."/>
            <person name="Daghino S."/>
            <person name="Barry K."/>
            <person name="Choi C."/>
            <person name="Cichocki N."/>
            <person name="Clum A."/>
            <person name="Copeland A."/>
            <person name="Hainaut M."/>
            <person name="Haridas S."/>
            <person name="Labutti K."/>
            <person name="Lindquist E."/>
            <person name="Lipzen A."/>
            <person name="Khouja H.-R."/>
            <person name="Murat C."/>
            <person name="Ohm R."/>
            <person name="Olson A."/>
            <person name="Spatafora J."/>
            <person name="Veneault-Fourrey C."/>
            <person name="Henrissat B."/>
            <person name="Grigoriev I."/>
            <person name="Martin F."/>
            <person name="Perotto S."/>
        </authorList>
    </citation>
    <scope>NUCLEOTIDE SEQUENCE [LARGE SCALE GENOMIC DNA]</scope>
    <source>
        <strain evidence="9 10">E</strain>
    </source>
</reference>
<protein>
    <submittedName>
        <fullName evidence="9">FAD/NAD(P)-binding domain-containing protein</fullName>
    </submittedName>
</protein>
<comment type="pathway">
    <text evidence="2">Secondary metabolite biosynthesis.</text>
</comment>
<dbReference type="GeneID" id="36584176"/>
<name>A0A2J6SM42_9HELO</name>
<dbReference type="AlphaFoldDB" id="A0A2J6SM42"/>
<evidence type="ECO:0000259" key="8">
    <source>
        <dbReference type="Pfam" id="PF01494"/>
    </source>
</evidence>
<dbReference type="InterPro" id="IPR036188">
    <property type="entry name" value="FAD/NAD-bd_sf"/>
</dbReference>
<evidence type="ECO:0000256" key="7">
    <source>
        <dbReference type="ARBA" id="ARBA00023033"/>
    </source>
</evidence>
<keyword evidence="6" id="KW-0560">Oxidoreductase</keyword>
<gene>
    <name evidence="9" type="ORF">K444DRAFT_544990</name>
</gene>
<dbReference type="STRING" id="1095630.A0A2J6SM42"/>
<evidence type="ECO:0000313" key="10">
    <source>
        <dbReference type="Proteomes" id="UP000235371"/>
    </source>
</evidence>
<dbReference type="GO" id="GO:0071949">
    <property type="term" value="F:FAD binding"/>
    <property type="evidence" value="ECO:0007669"/>
    <property type="project" value="InterPro"/>
</dbReference>
<dbReference type="InParanoid" id="A0A2J6SM42"/>
<dbReference type="PANTHER" id="PTHR47178:SF4">
    <property type="entry name" value="FAD-DEPENDENT MONOOXYGENASE APTC"/>
    <property type="match status" value="1"/>
</dbReference>
<keyword evidence="10" id="KW-1185">Reference proteome</keyword>
<dbReference type="Pfam" id="PF01494">
    <property type="entry name" value="FAD_binding_3"/>
    <property type="match status" value="2"/>
</dbReference>
<dbReference type="PRINTS" id="PR00420">
    <property type="entry name" value="RNGMNOXGNASE"/>
</dbReference>
<evidence type="ECO:0000256" key="1">
    <source>
        <dbReference type="ARBA" id="ARBA00001974"/>
    </source>
</evidence>
<organism evidence="9 10">
    <name type="scientific">Hyaloscypha bicolor E</name>
    <dbReference type="NCBI Taxonomy" id="1095630"/>
    <lineage>
        <taxon>Eukaryota</taxon>
        <taxon>Fungi</taxon>
        <taxon>Dikarya</taxon>
        <taxon>Ascomycota</taxon>
        <taxon>Pezizomycotina</taxon>
        <taxon>Leotiomycetes</taxon>
        <taxon>Helotiales</taxon>
        <taxon>Hyaloscyphaceae</taxon>
        <taxon>Hyaloscypha</taxon>
        <taxon>Hyaloscypha bicolor</taxon>
    </lineage>
</organism>
<evidence type="ECO:0000256" key="5">
    <source>
        <dbReference type="ARBA" id="ARBA00022827"/>
    </source>
</evidence>
<evidence type="ECO:0000256" key="3">
    <source>
        <dbReference type="ARBA" id="ARBA00007992"/>
    </source>
</evidence>
<sequence length="381" mass="42331">MRPLPTIHIIGGGIGGLTLARCLKNKGIQAILFEKSPSPARHHYGISLQPRTCEALLKVLGMDESTFCQRVAVDGLNGGRGLVYPESGTRSDALKGRVPFRAHRGRLEGVLRESLDIQWGHVLGDIESRGAELALSFKEKDEVRSTFLVDTSGVHSPIRKALLPDAQLNILPYVVFRGTRHIDHTTFKKIYEPRFEGGNVLETRKGDVLLQISINDRGKGEVGVDISYIYSHPAHQDDQLHRPVRELQQAADISELFFAETSKLQELENPIKDAFDGDKIRGDRILHWLMRDILIPLDDLKSLAERGLLLIGDAAHAAPILGGEGGNSALADAVDLAEWIESWGLEDVGGFYEKRYGEWELEVKESEERLVEMHSVSRSSL</sequence>
<accession>A0A2J6SM42</accession>
<dbReference type="InterPro" id="IPR002938">
    <property type="entry name" value="FAD-bd"/>
</dbReference>
<comment type="similarity">
    <text evidence="3">Belongs to the paxM FAD-dependent monooxygenase family.</text>
</comment>
<evidence type="ECO:0000256" key="4">
    <source>
        <dbReference type="ARBA" id="ARBA00022630"/>
    </source>
</evidence>
<dbReference type="GO" id="GO:0004497">
    <property type="term" value="F:monooxygenase activity"/>
    <property type="evidence" value="ECO:0007669"/>
    <property type="project" value="UniProtKB-KW"/>
</dbReference>
<evidence type="ECO:0000256" key="6">
    <source>
        <dbReference type="ARBA" id="ARBA00023002"/>
    </source>
</evidence>
<dbReference type="SUPFAM" id="SSF51905">
    <property type="entry name" value="FAD/NAD(P)-binding domain"/>
    <property type="match status" value="1"/>
</dbReference>
<dbReference type="Proteomes" id="UP000235371">
    <property type="component" value="Unassembled WGS sequence"/>
</dbReference>
<dbReference type="RefSeq" id="XP_024728732.1">
    <property type="nucleotide sequence ID" value="XM_024876097.1"/>
</dbReference>
<evidence type="ECO:0000256" key="2">
    <source>
        <dbReference type="ARBA" id="ARBA00005179"/>
    </source>
</evidence>
<dbReference type="EMBL" id="KZ613912">
    <property type="protein sequence ID" value="PMD51828.1"/>
    <property type="molecule type" value="Genomic_DNA"/>
</dbReference>